<keyword evidence="4" id="KW-0949">S-adenosyl-L-methionine</keyword>
<keyword evidence="2" id="KW-0489">Methyltransferase</keyword>
<evidence type="ECO:0000256" key="3">
    <source>
        <dbReference type="ARBA" id="ARBA00022679"/>
    </source>
</evidence>
<evidence type="ECO:0000256" key="6">
    <source>
        <dbReference type="ARBA" id="ARBA00047942"/>
    </source>
</evidence>
<organism evidence="8">
    <name type="scientific">marine sediment metagenome</name>
    <dbReference type="NCBI Taxonomy" id="412755"/>
    <lineage>
        <taxon>unclassified sequences</taxon>
        <taxon>metagenomes</taxon>
        <taxon>ecological metagenomes</taxon>
    </lineage>
</organism>
<gene>
    <name evidence="8" type="ORF">S03H2_50386</name>
</gene>
<dbReference type="GO" id="GO:0009307">
    <property type="term" value="P:DNA restriction-modification system"/>
    <property type="evidence" value="ECO:0007669"/>
    <property type="project" value="UniProtKB-KW"/>
</dbReference>
<evidence type="ECO:0000313" key="8">
    <source>
        <dbReference type="EMBL" id="GAH64850.1"/>
    </source>
</evidence>
<dbReference type="InterPro" id="IPR029063">
    <property type="entry name" value="SAM-dependent_MTases_sf"/>
</dbReference>
<keyword evidence="5" id="KW-0680">Restriction system</keyword>
<dbReference type="GO" id="GO:0032259">
    <property type="term" value="P:methylation"/>
    <property type="evidence" value="ECO:0007669"/>
    <property type="project" value="UniProtKB-KW"/>
</dbReference>
<dbReference type="SUPFAM" id="SSF53335">
    <property type="entry name" value="S-adenosyl-L-methionine-dependent methyltransferases"/>
    <property type="match status" value="1"/>
</dbReference>
<dbReference type="Pfam" id="PF02384">
    <property type="entry name" value="N6_Mtase"/>
    <property type="match status" value="1"/>
</dbReference>
<dbReference type="GO" id="GO:0003677">
    <property type="term" value="F:DNA binding"/>
    <property type="evidence" value="ECO:0007669"/>
    <property type="project" value="InterPro"/>
</dbReference>
<keyword evidence="3" id="KW-0808">Transferase</keyword>
<dbReference type="AlphaFoldDB" id="X1I6C5"/>
<dbReference type="PANTHER" id="PTHR42933:SF3">
    <property type="entry name" value="TYPE I RESTRICTION ENZYME MJAVIII METHYLASE SUBUNIT"/>
    <property type="match status" value="1"/>
</dbReference>
<dbReference type="Gene3D" id="3.40.50.150">
    <property type="entry name" value="Vaccinia Virus protein VP39"/>
    <property type="match status" value="1"/>
</dbReference>
<comment type="catalytic activity">
    <reaction evidence="6">
        <text>a 2'-deoxyadenosine in DNA + S-adenosyl-L-methionine = an N(6)-methyl-2'-deoxyadenosine in DNA + S-adenosyl-L-homocysteine + H(+)</text>
        <dbReference type="Rhea" id="RHEA:15197"/>
        <dbReference type="Rhea" id="RHEA-COMP:12418"/>
        <dbReference type="Rhea" id="RHEA-COMP:12419"/>
        <dbReference type="ChEBI" id="CHEBI:15378"/>
        <dbReference type="ChEBI" id="CHEBI:57856"/>
        <dbReference type="ChEBI" id="CHEBI:59789"/>
        <dbReference type="ChEBI" id="CHEBI:90615"/>
        <dbReference type="ChEBI" id="CHEBI:90616"/>
        <dbReference type="EC" id="2.1.1.72"/>
    </reaction>
</comment>
<reference evidence="8" key="1">
    <citation type="journal article" date="2014" name="Front. Microbiol.">
        <title>High frequency of phylogenetically diverse reductive dehalogenase-homologous genes in deep subseafloor sedimentary metagenomes.</title>
        <authorList>
            <person name="Kawai M."/>
            <person name="Futagami T."/>
            <person name="Toyoda A."/>
            <person name="Takaki Y."/>
            <person name="Nishi S."/>
            <person name="Hori S."/>
            <person name="Arai W."/>
            <person name="Tsubouchi T."/>
            <person name="Morono Y."/>
            <person name="Uchiyama I."/>
            <person name="Ito T."/>
            <person name="Fujiyama A."/>
            <person name="Inagaki F."/>
            <person name="Takami H."/>
        </authorList>
    </citation>
    <scope>NUCLEOTIDE SEQUENCE</scope>
    <source>
        <strain evidence="8">Expedition CK06-06</strain>
    </source>
</reference>
<dbReference type="EMBL" id="BARU01031896">
    <property type="protein sequence ID" value="GAH64850.1"/>
    <property type="molecule type" value="Genomic_DNA"/>
</dbReference>
<dbReference type="InterPro" id="IPR003356">
    <property type="entry name" value="DNA_methylase_A-5"/>
</dbReference>
<dbReference type="EC" id="2.1.1.72" evidence="1"/>
<dbReference type="PANTHER" id="PTHR42933">
    <property type="entry name" value="SLR6095 PROTEIN"/>
    <property type="match status" value="1"/>
</dbReference>
<dbReference type="InterPro" id="IPR002052">
    <property type="entry name" value="DNA_methylase_N6_adenine_CS"/>
</dbReference>
<feature type="domain" description="DNA methylase adenine-specific" evidence="7">
    <location>
        <begin position="11"/>
        <end position="194"/>
    </location>
</feature>
<dbReference type="PROSITE" id="PS00092">
    <property type="entry name" value="N6_MTASE"/>
    <property type="match status" value="1"/>
</dbReference>
<dbReference type="GO" id="GO:0009007">
    <property type="term" value="F:site-specific DNA-methyltransferase (adenine-specific) activity"/>
    <property type="evidence" value="ECO:0007669"/>
    <property type="project" value="UniProtKB-EC"/>
</dbReference>
<evidence type="ECO:0000256" key="5">
    <source>
        <dbReference type="ARBA" id="ARBA00022747"/>
    </source>
</evidence>
<feature type="non-terminal residue" evidence="8">
    <location>
        <position position="1"/>
    </location>
</feature>
<comment type="caution">
    <text evidence="8">The sequence shown here is derived from an EMBL/GenBank/DDBJ whole genome shotgun (WGS) entry which is preliminary data.</text>
</comment>
<evidence type="ECO:0000256" key="4">
    <source>
        <dbReference type="ARBA" id="ARBA00022691"/>
    </source>
</evidence>
<proteinExistence type="predicted"/>
<accession>X1I6C5</accession>
<dbReference type="InterPro" id="IPR051537">
    <property type="entry name" value="DNA_Adenine_Mtase"/>
</dbReference>
<protein>
    <recommendedName>
        <fullName evidence="1">site-specific DNA-methyltransferase (adenine-specific)</fullName>
        <ecNumber evidence="1">2.1.1.72</ecNumber>
    </recommendedName>
</protein>
<feature type="non-terminal residue" evidence="8">
    <location>
        <position position="262"/>
    </location>
</feature>
<sequence>KILLNTFEKTKTLTKHAKKFLANECFYGIDVREDNISRTKLNMFLVGDGHTNMYAFNTLTNDFKDNKYDYIITNPPYGNGTIKAETSSISTFRTELAFLCKIIKLLKIGGKACVITPDGVLENPSFKAFRKEYLERCNIDAIISLPKFAFAPYTKEKTYALYITKRSEKLTKVQKEPIWMYIIDNDGLANSDKRFPTKLRNNRNGWMHDEISGWVSTEGEEMTGVLEERWMQYDDSKENGTEWIDEKGVELKARKAEFIDIE</sequence>
<evidence type="ECO:0000256" key="1">
    <source>
        <dbReference type="ARBA" id="ARBA00011900"/>
    </source>
</evidence>
<dbReference type="GO" id="GO:0008170">
    <property type="term" value="F:N-methyltransferase activity"/>
    <property type="evidence" value="ECO:0007669"/>
    <property type="project" value="InterPro"/>
</dbReference>
<dbReference type="PRINTS" id="PR00507">
    <property type="entry name" value="N12N6MTFRASE"/>
</dbReference>
<evidence type="ECO:0000259" key="7">
    <source>
        <dbReference type="Pfam" id="PF02384"/>
    </source>
</evidence>
<evidence type="ECO:0000256" key="2">
    <source>
        <dbReference type="ARBA" id="ARBA00022603"/>
    </source>
</evidence>
<name>X1I6C5_9ZZZZ</name>